<gene>
    <name evidence="2" type="ORF">AT959_17685</name>
</gene>
<keyword evidence="3" id="KW-1185">Reference proteome</keyword>
<sequence>MNTELEALEAKIEQVVALVHQLRAENEVLKNQMAAAETERLHLRQTMTAARERLEGLMDKLPEDA</sequence>
<organism evidence="2 3">
    <name type="scientific">Dechloromonas denitrificans</name>
    <dbReference type="NCBI Taxonomy" id="281362"/>
    <lineage>
        <taxon>Bacteria</taxon>
        <taxon>Pseudomonadati</taxon>
        <taxon>Pseudomonadota</taxon>
        <taxon>Betaproteobacteria</taxon>
        <taxon>Rhodocyclales</taxon>
        <taxon>Azonexaceae</taxon>
        <taxon>Dechloromonas</taxon>
    </lineage>
</organism>
<dbReference type="Gene3D" id="1.20.5.340">
    <property type="match status" value="1"/>
</dbReference>
<feature type="coiled-coil region" evidence="1">
    <location>
        <begin position="5"/>
        <end position="53"/>
    </location>
</feature>
<proteinExistence type="predicted"/>
<comment type="caution">
    <text evidence="2">The sequence shown here is derived from an EMBL/GenBank/DDBJ whole genome shotgun (WGS) entry which is preliminary data.</text>
</comment>
<accession>A0A133XFS3</accession>
<reference evidence="2 3" key="1">
    <citation type="submission" date="2015-12" db="EMBL/GenBank/DDBJ databases">
        <title>Nitrous oxide reduction kinetics distinguish bacteria harboring typical versus atypical NosZ.</title>
        <authorList>
            <person name="Yoon S."/>
            <person name="Nissen S."/>
            <person name="Park D."/>
            <person name="Sanford R.A."/>
            <person name="Loeffler F.E."/>
        </authorList>
    </citation>
    <scope>NUCLEOTIDE SEQUENCE [LARGE SCALE GENOMIC DNA]</scope>
    <source>
        <strain evidence="2 3">ATCC BAA-841</strain>
    </source>
</reference>
<dbReference type="EMBL" id="LODL01000035">
    <property type="protein sequence ID" value="KXB29756.1"/>
    <property type="molecule type" value="Genomic_DNA"/>
</dbReference>
<evidence type="ECO:0000313" key="3">
    <source>
        <dbReference type="Proteomes" id="UP000070186"/>
    </source>
</evidence>
<dbReference type="RefSeq" id="WP_066885995.1">
    <property type="nucleotide sequence ID" value="NZ_LODL01000035.1"/>
</dbReference>
<dbReference type="Proteomes" id="UP000070186">
    <property type="component" value="Unassembled WGS sequence"/>
</dbReference>
<evidence type="ECO:0008006" key="4">
    <source>
        <dbReference type="Google" id="ProtNLM"/>
    </source>
</evidence>
<dbReference type="AlphaFoldDB" id="A0A133XFS3"/>
<name>A0A133XFS3_9RHOO</name>
<dbReference type="STRING" id="281362.AT959_17685"/>
<evidence type="ECO:0000256" key="1">
    <source>
        <dbReference type="SAM" id="Coils"/>
    </source>
</evidence>
<evidence type="ECO:0000313" key="2">
    <source>
        <dbReference type="EMBL" id="KXB29756.1"/>
    </source>
</evidence>
<keyword evidence="1" id="KW-0175">Coiled coil</keyword>
<protein>
    <recommendedName>
        <fullName evidence="4">TIGR02449 family protein</fullName>
    </recommendedName>
</protein>